<protein>
    <submittedName>
        <fullName evidence="1">Uncharacterized protein</fullName>
    </submittedName>
</protein>
<keyword evidence="2" id="KW-1185">Reference proteome</keyword>
<evidence type="ECO:0000313" key="2">
    <source>
        <dbReference type="Proteomes" id="UP000784294"/>
    </source>
</evidence>
<reference evidence="1" key="1">
    <citation type="submission" date="2018-11" db="EMBL/GenBank/DDBJ databases">
        <authorList>
            <consortium name="Pathogen Informatics"/>
        </authorList>
    </citation>
    <scope>NUCLEOTIDE SEQUENCE</scope>
</reference>
<dbReference type="Proteomes" id="UP000784294">
    <property type="component" value="Unassembled WGS sequence"/>
</dbReference>
<evidence type="ECO:0000313" key="1">
    <source>
        <dbReference type="EMBL" id="VEL11109.1"/>
    </source>
</evidence>
<dbReference type="EMBL" id="CAAALY010010853">
    <property type="protein sequence ID" value="VEL11109.1"/>
    <property type="molecule type" value="Genomic_DNA"/>
</dbReference>
<gene>
    <name evidence="1" type="ORF">PXEA_LOCUS4549</name>
</gene>
<proteinExistence type="predicted"/>
<dbReference type="AlphaFoldDB" id="A0A3S5A3N2"/>
<accession>A0A3S5A3N2</accession>
<sequence length="173" mass="18940">MESNLSAISSGTRVLSSFLAPNQEFNQNDVDILVALNTTPISDTITTGSATSLIVTSATATLKGENLATNVANVPLEITTANTCISGDDAYSKDISTPESCDLMHELRSQNAEVDLEEELLDKGDASYLLCLEEILISIHRGYYAAYESWKRKRARRKIKTLETCYSGYVIFS</sequence>
<organism evidence="1 2">
    <name type="scientific">Protopolystoma xenopodis</name>
    <dbReference type="NCBI Taxonomy" id="117903"/>
    <lineage>
        <taxon>Eukaryota</taxon>
        <taxon>Metazoa</taxon>
        <taxon>Spiralia</taxon>
        <taxon>Lophotrochozoa</taxon>
        <taxon>Platyhelminthes</taxon>
        <taxon>Monogenea</taxon>
        <taxon>Polyopisthocotylea</taxon>
        <taxon>Polystomatidea</taxon>
        <taxon>Polystomatidae</taxon>
        <taxon>Protopolystoma</taxon>
    </lineage>
</organism>
<name>A0A3S5A3N2_9PLAT</name>
<comment type="caution">
    <text evidence="1">The sequence shown here is derived from an EMBL/GenBank/DDBJ whole genome shotgun (WGS) entry which is preliminary data.</text>
</comment>